<keyword evidence="3" id="KW-1185">Reference proteome</keyword>
<dbReference type="AlphaFoldDB" id="A0A4R4WWV7"/>
<proteinExistence type="predicted"/>
<dbReference type="OrthoDB" id="4207230at2"/>
<keyword evidence="1" id="KW-0472">Membrane</keyword>
<name>A0A4R4WWV7_9ACTN</name>
<dbReference type="RefSeq" id="WP_132322281.1">
    <property type="nucleotide sequence ID" value="NZ_SMKR01000084.1"/>
</dbReference>
<dbReference type="EMBL" id="SMKR01000084">
    <property type="protein sequence ID" value="TDD22201.1"/>
    <property type="molecule type" value="Genomic_DNA"/>
</dbReference>
<accession>A0A4R4WWV7</accession>
<sequence>MAYTRWPEWIARAVRAWSILYGVPLTIWGTVVLTGLVRPAGDPSPFTATERSWMITFGGLAFTGLGAALAIGARPYHRRGRPVRALSR</sequence>
<protein>
    <submittedName>
        <fullName evidence="2">Uncharacterized protein</fullName>
    </submittedName>
</protein>
<dbReference type="Proteomes" id="UP000295172">
    <property type="component" value="Unassembled WGS sequence"/>
</dbReference>
<reference evidence="2 3" key="1">
    <citation type="submission" date="2019-02" db="EMBL/GenBank/DDBJ databases">
        <title>Draft genome sequences of novel Actinobacteria.</title>
        <authorList>
            <person name="Sahin N."/>
            <person name="Ay H."/>
            <person name="Saygin H."/>
        </authorList>
    </citation>
    <scope>NUCLEOTIDE SEQUENCE [LARGE SCALE GENOMIC DNA]</scope>
    <source>
        <strain evidence="2 3">16K104</strain>
    </source>
</reference>
<evidence type="ECO:0000313" key="3">
    <source>
        <dbReference type="Proteomes" id="UP000295172"/>
    </source>
</evidence>
<keyword evidence="1" id="KW-1133">Transmembrane helix</keyword>
<feature type="transmembrane region" description="Helical" evidence="1">
    <location>
        <begin position="20"/>
        <end position="41"/>
    </location>
</feature>
<organism evidence="2 3">
    <name type="scientific">Kribbella turkmenica</name>
    <dbReference type="NCBI Taxonomy" id="2530375"/>
    <lineage>
        <taxon>Bacteria</taxon>
        <taxon>Bacillati</taxon>
        <taxon>Actinomycetota</taxon>
        <taxon>Actinomycetes</taxon>
        <taxon>Propionibacteriales</taxon>
        <taxon>Kribbellaceae</taxon>
        <taxon>Kribbella</taxon>
    </lineage>
</organism>
<feature type="transmembrane region" description="Helical" evidence="1">
    <location>
        <begin position="53"/>
        <end position="73"/>
    </location>
</feature>
<evidence type="ECO:0000313" key="2">
    <source>
        <dbReference type="EMBL" id="TDD22201.1"/>
    </source>
</evidence>
<evidence type="ECO:0000256" key="1">
    <source>
        <dbReference type="SAM" id="Phobius"/>
    </source>
</evidence>
<comment type="caution">
    <text evidence="2">The sequence shown here is derived from an EMBL/GenBank/DDBJ whole genome shotgun (WGS) entry which is preliminary data.</text>
</comment>
<gene>
    <name evidence="2" type="ORF">E1218_19815</name>
</gene>
<keyword evidence="1" id="KW-0812">Transmembrane</keyword>